<dbReference type="GO" id="GO:0003677">
    <property type="term" value="F:DNA binding"/>
    <property type="evidence" value="ECO:0007669"/>
    <property type="project" value="InterPro"/>
</dbReference>
<organism evidence="2 3">
    <name type="scientific">Candidatus Dojkabacteria bacterium</name>
    <dbReference type="NCBI Taxonomy" id="2099670"/>
    <lineage>
        <taxon>Bacteria</taxon>
        <taxon>Candidatus Dojkabacteria</taxon>
    </lineage>
</organism>
<proteinExistence type="predicted"/>
<gene>
    <name evidence="2" type="ORF">E6Q11_06850</name>
</gene>
<sequence length="106" mass="12307">MEPEDKKLANIEDFISPVPSGWQQEAEWRQNNRAWLDRSVDIAIQVLMSLRNKGKKQKWLAEQLGVSTQRVSKMVKGKENFTLQTISQLEEVLNIRLIEVITKNSQ</sequence>
<evidence type="ECO:0000313" key="2">
    <source>
        <dbReference type="EMBL" id="TXG75753.1"/>
    </source>
</evidence>
<accession>A0A5C7J2P5</accession>
<dbReference type="InterPro" id="IPR010982">
    <property type="entry name" value="Lambda_DNA-bd_dom_sf"/>
</dbReference>
<dbReference type="Proteomes" id="UP000321026">
    <property type="component" value="Unassembled WGS sequence"/>
</dbReference>
<dbReference type="SUPFAM" id="SSF47413">
    <property type="entry name" value="lambda repressor-like DNA-binding domains"/>
    <property type="match status" value="1"/>
</dbReference>
<dbReference type="Pfam" id="PF01381">
    <property type="entry name" value="HTH_3"/>
    <property type="match status" value="1"/>
</dbReference>
<dbReference type="SMART" id="SM00530">
    <property type="entry name" value="HTH_XRE"/>
    <property type="match status" value="1"/>
</dbReference>
<dbReference type="Gene3D" id="1.10.260.40">
    <property type="entry name" value="lambda repressor-like DNA-binding domains"/>
    <property type="match status" value="1"/>
</dbReference>
<dbReference type="CDD" id="cd00093">
    <property type="entry name" value="HTH_XRE"/>
    <property type="match status" value="1"/>
</dbReference>
<reference evidence="2 3" key="1">
    <citation type="submission" date="2018-09" db="EMBL/GenBank/DDBJ databases">
        <title>Metagenome Assembled Genomes from an Advanced Water Purification Facility.</title>
        <authorList>
            <person name="Stamps B.W."/>
            <person name="Spear J.R."/>
        </authorList>
    </citation>
    <scope>NUCLEOTIDE SEQUENCE [LARGE SCALE GENOMIC DNA]</scope>
    <source>
        <strain evidence="2">Bin_63_2</strain>
    </source>
</reference>
<evidence type="ECO:0000313" key="3">
    <source>
        <dbReference type="Proteomes" id="UP000321026"/>
    </source>
</evidence>
<dbReference type="PROSITE" id="PS50943">
    <property type="entry name" value="HTH_CROC1"/>
    <property type="match status" value="1"/>
</dbReference>
<dbReference type="InterPro" id="IPR001387">
    <property type="entry name" value="Cro/C1-type_HTH"/>
</dbReference>
<dbReference type="EMBL" id="SSDS01000110">
    <property type="protein sequence ID" value="TXG75753.1"/>
    <property type="molecule type" value="Genomic_DNA"/>
</dbReference>
<dbReference type="AlphaFoldDB" id="A0A5C7J2P5"/>
<name>A0A5C7J2P5_9BACT</name>
<comment type="caution">
    <text evidence="2">The sequence shown here is derived from an EMBL/GenBank/DDBJ whole genome shotgun (WGS) entry which is preliminary data.</text>
</comment>
<protein>
    <submittedName>
        <fullName evidence="2">XRE family transcriptional regulator</fullName>
    </submittedName>
</protein>
<evidence type="ECO:0000259" key="1">
    <source>
        <dbReference type="PROSITE" id="PS50943"/>
    </source>
</evidence>
<feature type="domain" description="HTH cro/C1-type" evidence="1">
    <location>
        <begin position="53"/>
        <end position="100"/>
    </location>
</feature>